<organism evidence="1 2">
    <name type="scientific">Choiromyces venosus 120613-1</name>
    <dbReference type="NCBI Taxonomy" id="1336337"/>
    <lineage>
        <taxon>Eukaryota</taxon>
        <taxon>Fungi</taxon>
        <taxon>Dikarya</taxon>
        <taxon>Ascomycota</taxon>
        <taxon>Pezizomycotina</taxon>
        <taxon>Pezizomycetes</taxon>
        <taxon>Pezizales</taxon>
        <taxon>Tuberaceae</taxon>
        <taxon>Choiromyces</taxon>
    </lineage>
</organism>
<dbReference type="AlphaFoldDB" id="A0A3N4K9Z6"/>
<accession>A0A3N4K9Z6</accession>
<evidence type="ECO:0000313" key="2">
    <source>
        <dbReference type="Proteomes" id="UP000276215"/>
    </source>
</evidence>
<protein>
    <recommendedName>
        <fullName evidence="3">Transposase Tc1-like domain-containing protein</fullName>
    </recommendedName>
</protein>
<dbReference type="EMBL" id="ML120351">
    <property type="protein sequence ID" value="RPB06179.1"/>
    <property type="molecule type" value="Genomic_DNA"/>
</dbReference>
<dbReference type="GO" id="GO:0003676">
    <property type="term" value="F:nucleic acid binding"/>
    <property type="evidence" value="ECO:0007669"/>
    <property type="project" value="InterPro"/>
</dbReference>
<dbReference type="OrthoDB" id="4843387at2759"/>
<dbReference type="Gene3D" id="3.30.420.10">
    <property type="entry name" value="Ribonuclease H-like superfamily/Ribonuclease H"/>
    <property type="match status" value="1"/>
</dbReference>
<evidence type="ECO:0008006" key="3">
    <source>
        <dbReference type="Google" id="ProtNLM"/>
    </source>
</evidence>
<feature type="non-terminal residue" evidence="1">
    <location>
        <position position="96"/>
    </location>
</feature>
<reference evidence="1 2" key="1">
    <citation type="journal article" date="2018" name="Nat. Ecol. Evol.">
        <title>Pezizomycetes genomes reveal the molecular basis of ectomycorrhizal truffle lifestyle.</title>
        <authorList>
            <person name="Murat C."/>
            <person name="Payen T."/>
            <person name="Noel B."/>
            <person name="Kuo A."/>
            <person name="Morin E."/>
            <person name="Chen J."/>
            <person name="Kohler A."/>
            <person name="Krizsan K."/>
            <person name="Balestrini R."/>
            <person name="Da Silva C."/>
            <person name="Montanini B."/>
            <person name="Hainaut M."/>
            <person name="Levati E."/>
            <person name="Barry K.W."/>
            <person name="Belfiori B."/>
            <person name="Cichocki N."/>
            <person name="Clum A."/>
            <person name="Dockter R.B."/>
            <person name="Fauchery L."/>
            <person name="Guy J."/>
            <person name="Iotti M."/>
            <person name="Le Tacon F."/>
            <person name="Lindquist E.A."/>
            <person name="Lipzen A."/>
            <person name="Malagnac F."/>
            <person name="Mello A."/>
            <person name="Molinier V."/>
            <person name="Miyauchi S."/>
            <person name="Poulain J."/>
            <person name="Riccioni C."/>
            <person name="Rubini A."/>
            <person name="Sitrit Y."/>
            <person name="Splivallo R."/>
            <person name="Traeger S."/>
            <person name="Wang M."/>
            <person name="Zifcakova L."/>
            <person name="Wipf D."/>
            <person name="Zambonelli A."/>
            <person name="Paolocci F."/>
            <person name="Nowrousian M."/>
            <person name="Ottonello S."/>
            <person name="Baldrian P."/>
            <person name="Spatafora J.W."/>
            <person name="Henrissat B."/>
            <person name="Nagy L.G."/>
            <person name="Aury J.M."/>
            <person name="Wincker P."/>
            <person name="Grigoriev I.V."/>
            <person name="Bonfante P."/>
            <person name="Martin F.M."/>
        </authorList>
    </citation>
    <scope>NUCLEOTIDE SEQUENCE [LARGE SCALE GENOMIC DNA]</scope>
    <source>
        <strain evidence="1 2">120613-1</strain>
    </source>
</reference>
<name>A0A3N4K9Z6_9PEZI</name>
<keyword evidence="2" id="KW-1185">Reference proteome</keyword>
<feature type="non-terminal residue" evidence="1">
    <location>
        <position position="1"/>
    </location>
</feature>
<gene>
    <name evidence="1" type="ORF">L873DRAFT_1560108</name>
</gene>
<evidence type="ECO:0000313" key="1">
    <source>
        <dbReference type="EMBL" id="RPB06179.1"/>
    </source>
</evidence>
<dbReference type="InterPro" id="IPR036397">
    <property type="entry name" value="RNaseH_sf"/>
</dbReference>
<sequence>KALGELHFHLQIPCCKPFLTSKAKHKWFLWCRRRQHWTLEDWQWRFYSDEAKVEIGMGGGYDRVWCKPCMELQDRYLHASFKGKRVSAMFWATIGY</sequence>
<proteinExistence type="predicted"/>
<dbReference type="Proteomes" id="UP000276215">
    <property type="component" value="Unassembled WGS sequence"/>
</dbReference>